<gene>
    <name evidence="2" type="ORF">K9W45_11410</name>
</gene>
<sequence>MPFTPFHFGFAIFLWSILFFLDPVALLIGCVIIDLEPIAYILFGVGRLHGIMHSLLGVFVFLIPTSLLSWGTYKILKLERYIKTYNPLISLFSSFIALLSHIFFDAIIYSEIMFFYPFSKKTGMLFGLWSSQTDYLILTIMFFVGGVLLILRFLYKKSKGNQSNESKMREKHIKK</sequence>
<keyword evidence="1" id="KW-0472">Membrane</keyword>
<feature type="transmembrane region" description="Helical" evidence="1">
    <location>
        <begin position="88"/>
        <end position="115"/>
    </location>
</feature>
<dbReference type="Pfam" id="PF04307">
    <property type="entry name" value="YdjM"/>
    <property type="match status" value="1"/>
</dbReference>
<dbReference type="EMBL" id="CP084166">
    <property type="protein sequence ID" value="UJG40436.1"/>
    <property type="molecule type" value="Genomic_DNA"/>
</dbReference>
<evidence type="ECO:0000313" key="2">
    <source>
        <dbReference type="EMBL" id="UJG40436.1"/>
    </source>
</evidence>
<protein>
    <submittedName>
        <fullName evidence="2">Metal-dependent hydrolase</fullName>
    </submittedName>
</protein>
<reference evidence="2" key="1">
    <citation type="journal article" date="2022" name="Nat. Microbiol.">
        <title>Unique mobile elements and scalable gene flow at the prokaryote-eukaryote boundary revealed by circularized Asgard archaea genomes.</title>
        <authorList>
            <person name="Wu F."/>
            <person name="Speth D.R."/>
            <person name="Philosof A."/>
            <person name="Cremiere A."/>
            <person name="Narayanan A."/>
            <person name="Barco R.A."/>
            <person name="Connon S.A."/>
            <person name="Amend J.P."/>
            <person name="Antoshechkin I.A."/>
            <person name="Orphan V.J."/>
        </authorList>
    </citation>
    <scope>NUCLEOTIDE SEQUENCE</scope>
    <source>
        <strain evidence="2">PM71</strain>
    </source>
</reference>
<dbReference type="InterPro" id="IPR007404">
    <property type="entry name" value="YdjM-like"/>
</dbReference>
<feature type="transmembrane region" description="Helical" evidence="1">
    <location>
        <begin position="12"/>
        <end position="35"/>
    </location>
</feature>
<feature type="transmembrane region" description="Helical" evidence="1">
    <location>
        <begin position="55"/>
        <end position="76"/>
    </location>
</feature>
<name>A0A9Y1FKZ5_9ARCH</name>
<accession>A0A9Y1FKZ5</accession>
<keyword evidence="1" id="KW-0812">Transmembrane</keyword>
<proteinExistence type="predicted"/>
<keyword evidence="2" id="KW-0378">Hydrolase</keyword>
<dbReference type="AlphaFoldDB" id="A0A9Y1FKZ5"/>
<evidence type="ECO:0000256" key="1">
    <source>
        <dbReference type="SAM" id="Phobius"/>
    </source>
</evidence>
<dbReference type="Proteomes" id="UP001201020">
    <property type="component" value="Chromosome"/>
</dbReference>
<feature type="transmembrane region" description="Helical" evidence="1">
    <location>
        <begin position="135"/>
        <end position="155"/>
    </location>
</feature>
<dbReference type="GO" id="GO:0016787">
    <property type="term" value="F:hydrolase activity"/>
    <property type="evidence" value="ECO:0007669"/>
    <property type="project" value="UniProtKB-KW"/>
</dbReference>
<keyword evidence="1" id="KW-1133">Transmembrane helix</keyword>
<organism evidence="2">
    <name type="scientific">Candidatus Heimdallarchaeum aukensis</name>
    <dbReference type="NCBI Taxonomy" id="2876573"/>
    <lineage>
        <taxon>Archaea</taxon>
        <taxon>Promethearchaeati</taxon>
        <taxon>Candidatus Heimdallarchaeota</taxon>
        <taxon>Candidatus Heimdallarchaeia (ex Rinke et al. 2021) (nom. nud.)</taxon>
        <taxon>Candidatus Heimdallarchaeales</taxon>
        <taxon>Candidatus Heimdallarchaeaceae</taxon>
        <taxon>Candidatus Heimdallarchaeum</taxon>
    </lineage>
</organism>